<evidence type="ECO:0000256" key="6">
    <source>
        <dbReference type="SAM" id="MobiDB-lite"/>
    </source>
</evidence>
<reference evidence="7 8" key="1">
    <citation type="submission" date="2015-04" db="EMBL/GenBank/DDBJ databases">
        <authorList>
            <person name="Syromyatnikov M.Y."/>
            <person name="Popov V.N."/>
        </authorList>
    </citation>
    <scope>NUCLEOTIDE SEQUENCE [LARGE SCALE GENOMIC DNA]</scope>
</reference>
<keyword evidence="3" id="KW-0505">Motor protein</keyword>
<dbReference type="EMBL" id="CVRI01000047">
    <property type="protein sequence ID" value="CRK97263.1"/>
    <property type="molecule type" value="Genomic_DNA"/>
</dbReference>
<dbReference type="OrthoDB" id="273640at2759"/>
<keyword evidence="1" id="KW-0243">Dynein</keyword>
<evidence type="ECO:0000313" key="8">
    <source>
        <dbReference type="Proteomes" id="UP000183832"/>
    </source>
</evidence>
<keyword evidence="2 5" id="KW-0175">Coiled coil</keyword>
<accession>A0A1J1IAF4</accession>
<gene>
    <name evidence="7" type="ORF">CLUMA_CG010659</name>
</gene>
<feature type="coiled-coil region" evidence="5">
    <location>
        <begin position="182"/>
        <end position="209"/>
    </location>
</feature>
<dbReference type="STRING" id="568069.A0A1J1IAF4"/>
<sequence>MDESYLQYQKTLVRYNNPILASKQKIKKNENERLNEPKDDGRNFSIKNSIQNETEEILNSFLPVRSWEENGKLWIQTYSSSPATRQDVIYLTETLDSRLAQNNAREIGICPIRRELYNQCFDEVIRQVTISCTERGLLLLRVRNEINLKEQAYQNLYSSSIAYGLRKTLYEQEIKEKILERSYQLEQEIKQVKASLNDLKMKIDLIKLENDTLWEEMKKKHNEELTLHKATNSQLMAQLLGIVDIKK</sequence>
<dbReference type="Pfam" id="PF10211">
    <property type="entry name" value="Ax_dynein_light"/>
    <property type="match status" value="1"/>
</dbReference>
<evidence type="ECO:0000256" key="4">
    <source>
        <dbReference type="ARBA" id="ARBA00038114"/>
    </source>
</evidence>
<comment type="similarity">
    <text evidence="4">Belongs to the inner dynein arm light chain family.</text>
</comment>
<feature type="compositionally biased region" description="Basic and acidic residues" evidence="6">
    <location>
        <begin position="27"/>
        <end position="42"/>
    </location>
</feature>
<dbReference type="GO" id="GO:0005930">
    <property type="term" value="C:axoneme"/>
    <property type="evidence" value="ECO:0007669"/>
    <property type="project" value="TreeGrafter"/>
</dbReference>
<dbReference type="GO" id="GO:0097546">
    <property type="term" value="C:ciliary base"/>
    <property type="evidence" value="ECO:0007669"/>
    <property type="project" value="TreeGrafter"/>
</dbReference>
<dbReference type="PANTHER" id="PTHR13183:SF0">
    <property type="entry name" value="AXONEMAL DYNEIN LIGHT INTERMEDIATE POLYPEPTIDE 1"/>
    <property type="match status" value="1"/>
</dbReference>
<dbReference type="GO" id="GO:0030286">
    <property type="term" value="C:dynein complex"/>
    <property type="evidence" value="ECO:0007669"/>
    <property type="project" value="UniProtKB-KW"/>
</dbReference>
<evidence type="ECO:0000313" key="7">
    <source>
        <dbReference type="EMBL" id="CRK97263.1"/>
    </source>
</evidence>
<evidence type="ECO:0000256" key="2">
    <source>
        <dbReference type="ARBA" id="ARBA00023054"/>
    </source>
</evidence>
<dbReference type="PANTHER" id="PTHR13183">
    <property type="entry name" value="AXONEMAL INNER ARM DYNEIN LIGHT CHAIN 28"/>
    <property type="match status" value="1"/>
</dbReference>
<dbReference type="AlphaFoldDB" id="A0A1J1IAF4"/>
<dbReference type="InterPro" id="IPR019347">
    <property type="entry name" value="Axonemal_dynein_light_chain"/>
</dbReference>
<proteinExistence type="inferred from homology"/>
<evidence type="ECO:0000256" key="3">
    <source>
        <dbReference type="ARBA" id="ARBA00023175"/>
    </source>
</evidence>
<feature type="region of interest" description="Disordered" evidence="6">
    <location>
        <begin position="26"/>
        <end position="45"/>
    </location>
</feature>
<evidence type="ECO:0000256" key="5">
    <source>
        <dbReference type="SAM" id="Coils"/>
    </source>
</evidence>
<organism evidence="7 8">
    <name type="scientific">Clunio marinus</name>
    <dbReference type="NCBI Taxonomy" id="568069"/>
    <lineage>
        <taxon>Eukaryota</taxon>
        <taxon>Metazoa</taxon>
        <taxon>Ecdysozoa</taxon>
        <taxon>Arthropoda</taxon>
        <taxon>Hexapoda</taxon>
        <taxon>Insecta</taxon>
        <taxon>Pterygota</taxon>
        <taxon>Neoptera</taxon>
        <taxon>Endopterygota</taxon>
        <taxon>Diptera</taxon>
        <taxon>Nematocera</taxon>
        <taxon>Chironomoidea</taxon>
        <taxon>Chironomidae</taxon>
        <taxon>Clunio</taxon>
    </lineage>
</organism>
<name>A0A1J1IAF4_9DIPT</name>
<protein>
    <submittedName>
        <fullName evidence="7">CLUMA_CG010659, isoform A</fullName>
    </submittedName>
</protein>
<keyword evidence="8" id="KW-1185">Reference proteome</keyword>
<dbReference type="Proteomes" id="UP000183832">
    <property type="component" value="Unassembled WGS sequence"/>
</dbReference>
<evidence type="ECO:0000256" key="1">
    <source>
        <dbReference type="ARBA" id="ARBA00023017"/>
    </source>
</evidence>
<dbReference type="GO" id="GO:0045504">
    <property type="term" value="F:dynein heavy chain binding"/>
    <property type="evidence" value="ECO:0007669"/>
    <property type="project" value="TreeGrafter"/>
</dbReference>